<reference evidence="11 12" key="1">
    <citation type="journal article" date="2022" name="Nat. Ecol. Evol.">
        <title>A masculinizing supergene underlies an exaggerated male reproductive morph in a spider.</title>
        <authorList>
            <person name="Hendrickx F."/>
            <person name="De Corte Z."/>
            <person name="Sonet G."/>
            <person name="Van Belleghem S.M."/>
            <person name="Kostlbacher S."/>
            <person name="Vangestel C."/>
        </authorList>
    </citation>
    <scope>NUCLEOTIDE SEQUENCE [LARGE SCALE GENOMIC DNA]</scope>
    <source>
        <strain evidence="11">W744_W776</strain>
    </source>
</reference>
<sequence>MEVLNFRLLSVLTESFTTKEKLEAYIRQYKETLKQRVESCGLQEASVNILKVKKTEDEDYPEIEELIFDVNAKIKSLKNRKYDLYQEFLKKWNVLCTNALLYPAPVVILHESDSFMRYERRSGHHINYFSNIAFGILPYNGEFHELVKPSGSGHVDFYHDTSSVKITISKHEFSFSYNNIRNIFINIDSEPREIFFDLCNPPLLFYVEQKVTREGQRYVINHRATYPEDANDKFGRSNVIRLPLTNVKIADEIISRIHFRCGKKPMLFTHITTIPKVEKPSDVRLNIPHFGCLYLLNAIFKRNFTMVLQTKDIGASMQDIIRVCSKNPDALEKALTLVLAAVDAGKIVNYWHAAQEQFKYYEVNRDEINFGHYVVPEKCRVIRRVTLTPTRQLFWAPEIMLSNRVLRNYDSEYALRVSFRDDNNSRLSFIAAYAKEDIFDFSIRRPMSTGIQIGQRCYEFLAWSNSQIRDHGIWMYAQDQQGNTVRKIRSWMGDFSHIRSVPKYMARMGQCFSQTEDAVSVPLGGNSVRTEKDIKGGYDIMNGKPYCFSDGVGKISLKLAKQVHEAIGHDKLCSAFQIRYGGCKGMLVIDPTLKDYDIVFRESMKKFDSPQNTRLEIAKTSAPISLQLNRPFITILNEMGVRHRTFMQLQEDMLKKLTDMLFEEEKAAAFLESKTPNDLFAYQELSKSGVYLTTEPFFRSLLLALHRHFVEKIKSRANIAIDPSQGRNMLGVIDEYGVLNEGEVFVQYTKDISRGETTRETEILKSRKVLVTKNPCLLPGDVRKFKAVDVPQLRHIVDCIVFPQKGSRPHPNEMAGSDLDGDEYAVLWNDDLIFYRENAAPGHFPSAPESEKPHITERDMIEFLVTYIKNDQVGTIANAHLAHADADGIFYSKCIQIANKFSYAVDYAKTGVSKSLDRLERPEKYPDFMEKTHKESYSSKKALGKIYRCAKDYESENQQASLSYYDIKVDDDLKYPGWEKYIESAIKSRNKYNTLLKTVLRNYGIQHEAEVFSGAFNNLHYRFHERKDRDEIEKVVVRCIKRLTKSFNEEFHEEFKEKTNIKNIDVTVLQKASAWYVVTYDDKDAKFLSFPWTVSRYLALIKCSQNKSGPAIVSPIVAKMDQRIEECDSKKLLPYLLEYDIPRGYDITCGDPNIVQLALRVMILWAREQEVIQKPGHDASGLMFTKTFINLFYHVAELAKYVVKTGEIFYPEKRKHYTPASLCIDFFRFCLKLRFYNKYEVADIVPFQLYKHSNLSKRAVVSFHAFAVLGKFQTLYFDPVSSSENEIEMKPIQIESKIFLKTNIPPETLEKARNALEKYSQAEVSLREILQTKKIVVDAKGTETALKTLKSLLRKKHVYLRQLFTTGILPAE</sequence>
<evidence type="ECO:0000256" key="3">
    <source>
        <dbReference type="ARBA" id="ARBA00022679"/>
    </source>
</evidence>
<dbReference type="PANTHER" id="PTHR23079:SF55">
    <property type="entry name" value="RNA-DIRECTED RNA POLYMERASE"/>
    <property type="match status" value="1"/>
</dbReference>
<dbReference type="Pfam" id="PF26253">
    <property type="entry name" value="RdRP_head"/>
    <property type="match status" value="1"/>
</dbReference>
<accession>A0AAV6VM01</accession>
<dbReference type="Pfam" id="PF05183">
    <property type="entry name" value="RdRP"/>
    <property type="match status" value="1"/>
</dbReference>
<keyword evidence="12" id="KW-1185">Reference proteome</keyword>
<dbReference type="GO" id="GO:0003968">
    <property type="term" value="F:RNA-directed RNA polymerase activity"/>
    <property type="evidence" value="ECO:0007669"/>
    <property type="project" value="UniProtKB-KW"/>
</dbReference>
<keyword evidence="5 8" id="KW-0694">RNA-binding</keyword>
<dbReference type="InterPro" id="IPR057596">
    <property type="entry name" value="RDRP_core"/>
</dbReference>
<comment type="catalytic activity">
    <reaction evidence="7 8">
        <text>RNA(n) + a ribonucleoside 5'-triphosphate = RNA(n+1) + diphosphate</text>
        <dbReference type="Rhea" id="RHEA:21248"/>
        <dbReference type="Rhea" id="RHEA-COMP:14527"/>
        <dbReference type="Rhea" id="RHEA-COMP:17342"/>
        <dbReference type="ChEBI" id="CHEBI:33019"/>
        <dbReference type="ChEBI" id="CHEBI:61557"/>
        <dbReference type="ChEBI" id="CHEBI:140395"/>
        <dbReference type="EC" id="2.7.7.48"/>
    </reaction>
</comment>
<comment type="similarity">
    <text evidence="1 8">Belongs to the RdRP family.</text>
</comment>
<dbReference type="InterPro" id="IPR058752">
    <property type="entry name" value="RDRP_C_head"/>
</dbReference>
<dbReference type="GO" id="GO:0003723">
    <property type="term" value="F:RNA binding"/>
    <property type="evidence" value="ECO:0007669"/>
    <property type="project" value="UniProtKB-KW"/>
</dbReference>
<feature type="domain" description="RDRP C-terminal head" evidence="10">
    <location>
        <begin position="970"/>
        <end position="1106"/>
    </location>
</feature>
<evidence type="ECO:0000256" key="7">
    <source>
        <dbReference type="ARBA" id="ARBA00048744"/>
    </source>
</evidence>
<proteinExistence type="inferred from homology"/>
<evidence type="ECO:0000256" key="1">
    <source>
        <dbReference type="ARBA" id="ARBA00005762"/>
    </source>
</evidence>
<comment type="caution">
    <text evidence="11">The sequence shown here is derived from an EMBL/GenBank/DDBJ whole genome shotgun (WGS) entry which is preliminary data.</text>
</comment>
<keyword evidence="4 8" id="KW-0548">Nucleotidyltransferase</keyword>
<dbReference type="InterPro" id="IPR007855">
    <property type="entry name" value="RDRP"/>
</dbReference>
<evidence type="ECO:0000256" key="4">
    <source>
        <dbReference type="ARBA" id="ARBA00022695"/>
    </source>
</evidence>
<evidence type="ECO:0000313" key="11">
    <source>
        <dbReference type="EMBL" id="KAG8197817.1"/>
    </source>
</evidence>
<evidence type="ECO:0000259" key="10">
    <source>
        <dbReference type="Pfam" id="PF26253"/>
    </source>
</evidence>
<dbReference type="GO" id="GO:0031380">
    <property type="term" value="C:nuclear RNA-directed RNA polymerase complex"/>
    <property type="evidence" value="ECO:0007669"/>
    <property type="project" value="TreeGrafter"/>
</dbReference>
<feature type="domain" description="RDRP core" evidence="9">
    <location>
        <begin position="387"/>
        <end position="948"/>
    </location>
</feature>
<dbReference type="EMBL" id="JAFNEN010000049">
    <property type="protein sequence ID" value="KAG8197817.1"/>
    <property type="molecule type" value="Genomic_DNA"/>
</dbReference>
<keyword evidence="3 8" id="KW-0808">Transferase</keyword>
<dbReference type="EC" id="2.7.7.48" evidence="8"/>
<evidence type="ECO:0000259" key="9">
    <source>
        <dbReference type="Pfam" id="PF05183"/>
    </source>
</evidence>
<evidence type="ECO:0000256" key="6">
    <source>
        <dbReference type="ARBA" id="ARBA00023158"/>
    </source>
</evidence>
<dbReference type="PANTHER" id="PTHR23079">
    <property type="entry name" value="RNA-DEPENDENT RNA POLYMERASE"/>
    <property type="match status" value="1"/>
</dbReference>
<gene>
    <name evidence="11" type="ORF">JTE90_020095</name>
</gene>
<organism evidence="11 12">
    <name type="scientific">Oedothorax gibbosus</name>
    <dbReference type="NCBI Taxonomy" id="931172"/>
    <lineage>
        <taxon>Eukaryota</taxon>
        <taxon>Metazoa</taxon>
        <taxon>Ecdysozoa</taxon>
        <taxon>Arthropoda</taxon>
        <taxon>Chelicerata</taxon>
        <taxon>Arachnida</taxon>
        <taxon>Araneae</taxon>
        <taxon>Araneomorphae</taxon>
        <taxon>Entelegynae</taxon>
        <taxon>Araneoidea</taxon>
        <taxon>Linyphiidae</taxon>
        <taxon>Erigoninae</taxon>
        <taxon>Oedothorax</taxon>
    </lineage>
</organism>
<keyword evidence="6" id="KW-0943">RNA-mediated gene silencing</keyword>
<evidence type="ECO:0000256" key="5">
    <source>
        <dbReference type="ARBA" id="ARBA00022884"/>
    </source>
</evidence>
<evidence type="ECO:0000256" key="2">
    <source>
        <dbReference type="ARBA" id="ARBA00022484"/>
    </source>
</evidence>
<dbReference type="GO" id="GO:0030422">
    <property type="term" value="P:siRNA processing"/>
    <property type="evidence" value="ECO:0007669"/>
    <property type="project" value="TreeGrafter"/>
</dbReference>
<keyword evidence="2 8" id="KW-0696">RNA-directed RNA polymerase</keyword>
<evidence type="ECO:0000313" key="12">
    <source>
        <dbReference type="Proteomes" id="UP000827092"/>
    </source>
</evidence>
<name>A0AAV6VM01_9ARAC</name>
<evidence type="ECO:0000256" key="8">
    <source>
        <dbReference type="RuleBase" id="RU363098"/>
    </source>
</evidence>
<dbReference type="Proteomes" id="UP000827092">
    <property type="component" value="Unassembled WGS sequence"/>
</dbReference>
<protein>
    <recommendedName>
        <fullName evidence="8">RNA-dependent RNA polymerase</fullName>
        <ecNumber evidence="8">2.7.7.48</ecNumber>
    </recommendedName>
</protein>